<dbReference type="SUPFAM" id="SSF141371">
    <property type="entry name" value="PilZ domain-like"/>
    <property type="match status" value="1"/>
</dbReference>
<dbReference type="EMBL" id="JAAIJQ010000091">
    <property type="protein sequence ID" value="NEV64444.1"/>
    <property type="molecule type" value="Genomic_DNA"/>
</dbReference>
<name>A0A6M0K5B4_9GAMM</name>
<reference evidence="2 3" key="1">
    <citation type="submission" date="2020-02" db="EMBL/GenBank/DDBJ databases">
        <title>Genome sequences of Thiorhodococcus mannitoliphagus and Thiorhodococcus minor, purple sulfur photosynthetic bacteria in the gammaproteobacterial family, Chromatiaceae.</title>
        <authorList>
            <person name="Aviles F.A."/>
            <person name="Meyer T.E."/>
            <person name="Kyndt J.A."/>
        </authorList>
    </citation>
    <scope>NUCLEOTIDE SEQUENCE [LARGE SCALE GENOMIC DNA]</scope>
    <source>
        <strain evidence="2 3">DSM 11518</strain>
    </source>
</reference>
<sequence>MRESVHSSRTINRRRYFRRSDSCEVQVQAIDAAPTEPGGRSSPCISCDISPAGMRVLADRAHPVGSRVLLAMECRENGWIRIISRVGSVVWTKVDATDERCQLGIRFEDVDSPELAAIGAIEGFH</sequence>
<gene>
    <name evidence="2" type="ORF">G3446_21635</name>
</gene>
<dbReference type="RefSeq" id="WP_164455195.1">
    <property type="nucleotide sequence ID" value="NZ_JAAIJQ010000091.1"/>
</dbReference>
<organism evidence="2 3">
    <name type="scientific">Thiorhodococcus minor</name>
    <dbReference type="NCBI Taxonomy" id="57489"/>
    <lineage>
        <taxon>Bacteria</taxon>
        <taxon>Pseudomonadati</taxon>
        <taxon>Pseudomonadota</taxon>
        <taxon>Gammaproteobacteria</taxon>
        <taxon>Chromatiales</taxon>
        <taxon>Chromatiaceae</taxon>
        <taxon>Thiorhodococcus</taxon>
    </lineage>
</organism>
<dbReference type="AlphaFoldDB" id="A0A6M0K5B4"/>
<dbReference type="GO" id="GO:0035438">
    <property type="term" value="F:cyclic-di-GMP binding"/>
    <property type="evidence" value="ECO:0007669"/>
    <property type="project" value="InterPro"/>
</dbReference>
<evidence type="ECO:0000313" key="3">
    <source>
        <dbReference type="Proteomes" id="UP000483379"/>
    </source>
</evidence>
<dbReference type="InterPro" id="IPR009875">
    <property type="entry name" value="PilZ_domain"/>
</dbReference>
<keyword evidence="3" id="KW-1185">Reference proteome</keyword>
<feature type="domain" description="PilZ" evidence="1">
    <location>
        <begin position="12"/>
        <end position="119"/>
    </location>
</feature>
<protein>
    <recommendedName>
        <fullName evidence="1">PilZ domain-containing protein</fullName>
    </recommendedName>
</protein>
<dbReference type="Gene3D" id="2.40.10.220">
    <property type="entry name" value="predicted glycosyltransferase like domains"/>
    <property type="match status" value="1"/>
</dbReference>
<evidence type="ECO:0000313" key="2">
    <source>
        <dbReference type="EMBL" id="NEV64444.1"/>
    </source>
</evidence>
<comment type="caution">
    <text evidence="2">The sequence shown here is derived from an EMBL/GenBank/DDBJ whole genome shotgun (WGS) entry which is preliminary data.</text>
</comment>
<evidence type="ECO:0000259" key="1">
    <source>
        <dbReference type="Pfam" id="PF07238"/>
    </source>
</evidence>
<accession>A0A6M0K5B4</accession>
<dbReference type="Pfam" id="PF07238">
    <property type="entry name" value="PilZ"/>
    <property type="match status" value="1"/>
</dbReference>
<proteinExistence type="predicted"/>
<dbReference type="Proteomes" id="UP000483379">
    <property type="component" value="Unassembled WGS sequence"/>
</dbReference>